<feature type="binding site" evidence="4">
    <location>
        <position position="129"/>
    </location>
    <ligand>
        <name>Zn(2+)</name>
        <dbReference type="ChEBI" id="CHEBI:29105"/>
    </ligand>
</feature>
<gene>
    <name evidence="6" type="ORF">BC739_005659</name>
</gene>
<dbReference type="InterPro" id="IPR026591">
    <property type="entry name" value="Sirtuin_cat_small_dom_sf"/>
</dbReference>
<dbReference type="PROSITE" id="PS50305">
    <property type="entry name" value="SIRTUIN"/>
    <property type="match status" value="1"/>
</dbReference>
<dbReference type="SUPFAM" id="SSF52467">
    <property type="entry name" value="DHS-like NAD/FAD-binding domain"/>
    <property type="match status" value="1"/>
</dbReference>
<evidence type="ECO:0000313" key="6">
    <source>
        <dbReference type="EMBL" id="MBA8928442.1"/>
    </source>
</evidence>
<evidence type="ECO:0000256" key="3">
    <source>
        <dbReference type="ARBA" id="ARBA00023027"/>
    </source>
</evidence>
<evidence type="ECO:0000256" key="4">
    <source>
        <dbReference type="PROSITE-ProRule" id="PRU00236"/>
    </source>
</evidence>
<feature type="binding site" evidence="4">
    <location>
        <position position="154"/>
    </location>
    <ligand>
        <name>Zn(2+)</name>
        <dbReference type="ChEBI" id="CHEBI:29105"/>
    </ligand>
</feature>
<keyword evidence="4" id="KW-0862">Zinc</keyword>
<feature type="binding site" evidence="4">
    <location>
        <position position="157"/>
    </location>
    <ligand>
        <name>Zn(2+)</name>
        <dbReference type="ChEBI" id="CHEBI:29105"/>
    </ligand>
</feature>
<dbReference type="GO" id="GO:0016787">
    <property type="term" value="F:hydrolase activity"/>
    <property type="evidence" value="ECO:0007669"/>
    <property type="project" value="UniProtKB-KW"/>
</dbReference>
<dbReference type="Gene3D" id="3.30.1600.10">
    <property type="entry name" value="SIR2/SIRT2 'Small Domain"/>
    <property type="match status" value="1"/>
</dbReference>
<dbReference type="EMBL" id="JACJID010000004">
    <property type="protein sequence ID" value="MBA8928442.1"/>
    <property type="molecule type" value="Genomic_DNA"/>
</dbReference>
<evidence type="ECO:0000313" key="7">
    <source>
        <dbReference type="Proteomes" id="UP000517916"/>
    </source>
</evidence>
<dbReference type="Pfam" id="PF02146">
    <property type="entry name" value="SIR2"/>
    <property type="match status" value="1"/>
</dbReference>
<dbReference type="CDD" id="cd01407">
    <property type="entry name" value="SIR2-fam"/>
    <property type="match status" value="1"/>
</dbReference>
<reference evidence="6 7" key="1">
    <citation type="submission" date="2020-08" db="EMBL/GenBank/DDBJ databases">
        <title>Genomic Encyclopedia of Archaeal and Bacterial Type Strains, Phase II (KMG-II): from individual species to whole genera.</title>
        <authorList>
            <person name="Goeker M."/>
        </authorList>
    </citation>
    <scope>NUCLEOTIDE SEQUENCE [LARGE SCALE GENOMIC DNA]</scope>
    <source>
        <strain evidence="6 7">DSM 43850</strain>
    </source>
</reference>
<proteinExistence type="predicted"/>
<evidence type="ECO:0000256" key="1">
    <source>
        <dbReference type="ARBA" id="ARBA00012928"/>
    </source>
</evidence>
<dbReference type="PANTHER" id="PTHR11085">
    <property type="entry name" value="NAD-DEPENDENT PROTEIN DEACYLASE SIRTUIN-5, MITOCHONDRIAL-RELATED"/>
    <property type="match status" value="1"/>
</dbReference>
<keyword evidence="3" id="KW-0520">NAD</keyword>
<evidence type="ECO:0000256" key="2">
    <source>
        <dbReference type="ARBA" id="ARBA00022679"/>
    </source>
</evidence>
<dbReference type="EC" id="2.3.1.286" evidence="1"/>
<dbReference type="InterPro" id="IPR029035">
    <property type="entry name" value="DHS-like_NAD/FAD-binding_dom"/>
</dbReference>
<keyword evidence="7" id="KW-1185">Reference proteome</keyword>
<organism evidence="6 7">
    <name type="scientific">Kutzneria viridogrisea</name>
    <dbReference type="NCBI Taxonomy" id="47990"/>
    <lineage>
        <taxon>Bacteria</taxon>
        <taxon>Bacillati</taxon>
        <taxon>Actinomycetota</taxon>
        <taxon>Actinomycetes</taxon>
        <taxon>Pseudonocardiales</taxon>
        <taxon>Pseudonocardiaceae</taxon>
        <taxon>Kutzneria</taxon>
    </lineage>
</organism>
<name>A0ABR6BNK2_9PSEU</name>
<dbReference type="RefSeq" id="WP_182838896.1">
    <property type="nucleotide sequence ID" value="NZ_BAAABQ010000073.1"/>
</dbReference>
<evidence type="ECO:0000259" key="5">
    <source>
        <dbReference type="PROSITE" id="PS50305"/>
    </source>
</evidence>
<comment type="caution">
    <text evidence="6">The sequence shown here is derived from an EMBL/GenBank/DDBJ whole genome shotgun (WGS) entry which is preliminary data.</text>
</comment>
<dbReference type="Gene3D" id="3.40.50.1220">
    <property type="entry name" value="TPP-binding domain"/>
    <property type="match status" value="1"/>
</dbReference>
<dbReference type="InterPro" id="IPR050134">
    <property type="entry name" value="NAD-dep_sirtuin_deacylases"/>
</dbReference>
<feature type="active site" description="Proton acceptor" evidence="4">
    <location>
        <position position="121"/>
    </location>
</feature>
<sequence>MTSQQALELVGAARRVCVLTGAGVSTDSGIPDFRGPNGVWTRDPEAERMFTLSAYLSDPDVRRRSWLNRAENPAWAAQPNAAHRALVELERSERLRALLTQNIDGLHQRAGSDPGLVVELHGSLYGTQCMDCDARGSMAEALERVRAGEPDPPCLVCGGILKAATISFGQALDPVVLRRARQAAIDCDLLLAAGSSLSVEPAAGLVGLAAKAGAAVVICNAEPTPYDEVADAVVREPLGEALPELVAARSTRPLGRFSTWGDPSTW</sequence>
<keyword evidence="6" id="KW-0378">Hydrolase</keyword>
<keyword evidence="4" id="KW-0479">Metal-binding</keyword>
<accession>A0ABR6BNK2</accession>
<dbReference type="InterPro" id="IPR003000">
    <property type="entry name" value="Sirtuin"/>
</dbReference>
<protein>
    <recommendedName>
        <fullName evidence="1">protein acetyllysine N-acetyltransferase</fullName>
        <ecNumber evidence="1">2.3.1.286</ecNumber>
    </recommendedName>
</protein>
<dbReference type="PANTHER" id="PTHR11085:SF4">
    <property type="entry name" value="NAD-DEPENDENT PROTEIN DEACYLASE"/>
    <property type="match status" value="1"/>
</dbReference>
<dbReference type="InterPro" id="IPR026590">
    <property type="entry name" value="Ssirtuin_cat_dom"/>
</dbReference>
<dbReference type="Proteomes" id="UP000517916">
    <property type="component" value="Unassembled WGS sequence"/>
</dbReference>
<keyword evidence="2" id="KW-0808">Transferase</keyword>
<feature type="domain" description="Deacetylase sirtuin-type" evidence="5">
    <location>
        <begin position="1"/>
        <end position="257"/>
    </location>
</feature>
<feature type="binding site" evidence="4">
    <location>
        <position position="132"/>
    </location>
    <ligand>
        <name>Zn(2+)</name>
        <dbReference type="ChEBI" id="CHEBI:29105"/>
    </ligand>
</feature>